<dbReference type="GO" id="GO:0008270">
    <property type="term" value="F:zinc ion binding"/>
    <property type="evidence" value="ECO:0007669"/>
    <property type="project" value="UniProtKB-KW"/>
</dbReference>
<gene>
    <name evidence="8" type="ORF">BGZ95_011258</name>
</gene>
<evidence type="ECO:0000313" key="9">
    <source>
        <dbReference type="Proteomes" id="UP001194580"/>
    </source>
</evidence>
<evidence type="ECO:0000256" key="5">
    <source>
        <dbReference type="PROSITE-ProRule" id="PRU00042"/>
    </source>
</evidence>
<dbReference type="SUPFAM" id="SSF57667">
    <property type="entry name" value="beta-beta-alpha zinc fingers"/>
    <property type="match status" value="2"/>
</dbReference>
<evidence type="ECO:0000256" key="6">
    <source>
        <dbReference type="SAM" id="MobiDB-lite"/>
    </source>
</evidence>
<dbReference type="PROSITE" id="PS50157">
    <property type="entry name" value="ZINC_FINGER_C2H2_2"/>
    <property type="match status" value="3"/>
</dbReference>
<feature type="compositionally biased region" description="Low complexity" evidence="6">
    <location>
        <begin position="96"/>
        <end position="110"/>
    </location>
</feature>
<dbReference type="Gene3D" id="3.30.160.60">
    <property type="entry name" value="Classic Zinc Finger"/>
    <property type="match status" value="3"/>
</dbReference>
<comment type="caution">
    <text evidence="8">The sequence shown here is derived from an EMBL/GenBank/DDBJ whole genome shotgun (WGS) entry which is preliminary data.</text>
</comment>
<dbReference type="Pfam" id="PF00096">
    <property type="entry name" value="zf-C2H2"/>
    <property type="match status" value="1"/>
</dbReference>
<feature type="region of interest" description="Disordered" evidence="6">
    <location>
        <begin position="278"/>
        <end position="297"/>
    </location>
</feature>
<keyword evidence="9" id="KW-1185">Reference proteome</keyword>
<dbReference type="GO" id="GO:0000981">
    <property type="term" value="F:DNA-binding transcription factor activity, RNA polymerase II-specific"/>
    <property type="evidence" value="ECO:0007669"/>
    <property type="project" value="TreeGrafter"/>
</dbReference>
<evidence type="ECO:0000256" key="1">
    <source>
        <dbReference type="ARBA" id="ARBA00022723"/>
    </source>
</evidence>
<proteinExistence type="predicted"/>
<keyword evidence="3 5" id="KW-0863">Zinc-finger</keyword>
<dbReference type="PANTHER" id="PTHR23235">
    <property type="entry name" value="KRUEPPEL-LIKE TRANSCRIPTION FACTOR"/>
    <property type="match status" value="1"/>
</dbReference>
<feature type="domain" description="C2H2-type" evidence="7">
    <location>
        <begin position="433"/>
        <end position="460"/>
    </location>
</feature>
<keyword evidence="1" id="KW-0479">Metal-binding</keyword>
<name>A0AAD4DK64_9FUNG</name>
<dbReference type="SMART" id="SM00355">
    <property type="entry name" value="ZnF_C2H2"/>
    <property type="match status" value="3"/>
</dbReference>
<dbReference type="FunFam" id="3.30.160.60:FF:000710">
    <property type="entry name" value="Zinc finger protein 768"/>
    <property type="match status" value="1"/>
</dbReference>
<dbReference type="GO" id="GO:0000978">
    <property type="term" value="F:RNA polymerase II cis-regulatory region sequence-specific DNA binding"/>
    <property type="evidence" value="ECO:0007669"/>
    <property type="project" value="TreeGrafter"/>
</dbReference>
<accession>A0AAD4DK64</accession>
<feature type="region of interest" description="Disordered" evidence="6">
    <location>
        <begin position="305"/>
        <end position="342"/>
    </location>
</feature>
<keyword evidence="2" id="KW-0677">Repeat</keyword>
<dbReference type="PROSITE" id="PS00028">
    <property type="entry name" value="ZINC_FINGER_C2H2_1"/>
    <property type="match status" value="3"/>
</dbReference>
<feature type="compositionally biased region" description="Acidic residues" evidence="6">
    <location>
        <begin position="73"/>
        <end position="87"/>
    </location>
</feature>
<organism evidence="8 9">
    <name type="scientific">Linnemannia exigua</name>
    <dbReference type="NCBI Taxonomy" id="604196"/>
    <lineage>
        <taxon>Eukaryota</taxon>
        <taxon>Fungi</taxon>
        <taxon>Fungi incertae sedis</taxon>
        <taxon>Mucoromycota</taxon>
        <taxon>Mortierellomycotina</taxon>
        <taxon>Mortierellomycetes</taxon>
        <taxon>Mortierellales</taxon>
        <taxon>Mortierellaceae</taxon>
        <taxon>Linnemannia</taxon>
    </lineage>
</organism>
<dbReference type="InterPro" id="IPR013087">
    <property type="entry name" value="Znf_C2H2_type"/>
</dbReference>
<feature type="domain" description="C2H2-type" evidence="7">
    <location>
        <begin position="403"/>
        <end position="432"/>
    </location>
</feature>
<evidence type="ECO:0000313" key="8">
    <source>
        <dbReference type="EMBL" id="KAG0280107.1"/>
    </source>
</evidence>
<evidence type="ECO:0000256" key="4">
    <source>
        <dbReference type="ARBA" id="ARBA00022833"/>
    </source>
</evidence>
<feature type="compositionally biased region" description="Basic residues" evidence="6">
    <location>
        <begin position="385"/>
        <end position="398"/>
    </location>
</feature>
<feature type="region of interest" description="Disordered" evidence="6">
    <location>
        <begin position="363"/>
        <end position="402"/>
    </location>
</feature>
<dbReference type="EMBL" id="JAAAIL010000083">
    <property type="protein sequence ID" value="KAG0280107.1"/>
    <property type="molecule type" value="Genomic_DNA"/>
</dbReference>
<feature type="domain" description="C2H2-type" evidence="7">
    <location>
        <begin position="461"/>
        <end position="486"/>
    </location>
</feature>
<evidence type="ECO:0000256" key="2">
    <source>
        <dbReference type="ARBA" id="ARBA00022737"/>
    </source>
</evidence>
<dbReference type="AlphaFoldDB" id="A0AAD4DK64"/>
<protein>
    <recommendedName>
        <fullName evidence="7">C2H2-type domain-containing protein</fullName>
    </recommendedName>
</protein>
<dbReference type="PANTHER" id="PTHR23235:SF120">
    <property type="entry name" value="KRUPPEL-LIKE FACTOR 15"/>
    <property type="match status" value="1"/>
</dbReference>
<feature type="compositionally biased region" description="Basic residues" evidence="6">
    <location>
        <begin position="333"/>
        <end position="342"/>
    </location>
</feature>
<dbReference type="InterPro" id="IPR036236">
    <property type="entry name" value="Znf_C2H2_sf"/>
</dbReference>
<keyword evidence="4" id="KW-0862">Zinc</keyword>
<feature type="compositionally biased region" description="Polar residues" evidence="6">
    <location>
        <begin position="319"/>
        <end position="332"/>
    </location>
</feature>
<reference evidence="8" key="1">
    <citation type="journal article" date="2020" name="Fungal Divers.">
        <title>Resolving the Mortierellaceae phylogeny through synthesis of multi-gene phylogenetics and phylogenomics.</title>
        <authorList>
            <person name="Vandepol N."/>
            <person name="Liber J."/>
            <person name="Desiro A."/>
            <person name="Na H."/>
            <person name="Kennedy M."/>
            <person name="Barry K."/>
            <person name="Grigoriev I.V."/>
            <person name="Miller A.N."/>
            <person name="O'Donnell K."/>
            <person name="Stajich J.E."/>
            <person name="Bonito G."/>
        </authorList>
    </citation>
    <scope>NUCLEOTIDE SEQUENCE</scope>
    <source>
        <strain evidence="8">NRRL 28262</strain>
    </source>
</reference>
<evidence type="ECO:0000259" key="7">
    <source>
        <dbReference type="PROSITE" id="PS50157"/>
    </source>
</evidence>
<dbReference type="Proteomes" id="UP001194580">
    <property type="component" value="Unassembled WGS sequence"/>
</dbReference>
<dbReference type="FunFam" id="3.30.160.60:FF:000125">
    <property type="entry name" value="Putative zinc finger protein 143"/>
    <property type="match status" value="1"/>
</dbReference>
<feature type="region of interest" description="Disordered" evidence="6">
    <location>
        <begin position="56"/>
        <end position="114"/>
    </location>
</feature>
<sequence>MLSTEFNSTQYPSTQIHLLEQSFNPANIPSDLQALLPGFAEQFKFESIDMASLPALMSPGSSMNEFSESVDGREEEEDDDEDLDEYEIFATPRQRNNGNNSNANSSNNNSDNKKQCQLEYPEEKAIGFESDFPFTLQSFHNHSHFALPSTSSSLHSEFQQPQMISSQYSLHLQHSQQHAFMPEAQQLQTLPMPQQHHQQQPMYPNFLQHQQPFIPSLSPLHHAVPTIAVEQMANSNTYVESGALDFYFPSLESQSVQQQPPSLLTTLESSLDLLMTPHVPNGSNVGSMPANGSFAQSPTMSWASIESSRPVSPEYKDLPSQTTALTTGASSNKRSRPTKKHSVPLYRKVKYHASERLHAGANTAAVKEDHDASSTAVEAGDLTRNKRKRRARQTKPKVKPTSFSCDHPDCGKVFSRAYNLTSHMKTHSEERPFLCGSCPLAFARRHDRERHVRLHTGEKPYNCQSCGSGFMRNDALHRHQRTCGHSVTALVALLQQNGGSQDGASLESLDTSSVYQNIFEL</sequence>
<evidence type="ECO:0000256" key="3">
    <source>
        <dbReference type="ARBA" id="ARBA00022771"/>
    </source>
</evidence>